<dbReference type="AlphaFoldDB" id="U4LES7"/>
<evidence type="ECO:0000256" key="1">
    <source>
        <dbReference type="SAM" id="MobiDB-lite"/>
    </source>
</evidence>
<evidence type="ECO:0000313" key="3">
    <source>
        <dbReference type="Proteomes" id="UP000018144"/>
    </source>
</evidence>
<gene>
    <name evidence="2" type="ORF">PCON_08971</name>
</gene>
<evidence type="ECO:0000313" key="2">
    <source>
        <dbReference type="EMBL" id="CCX30634.1"/>
    </source>
</evidence>
<name>U4LES7_PYROM</name>
<reference evidence="2 3" key="1">
    <citation type="journal article" date="2013" name="PLoS Genet.">
        <title>The genome and development-dependent transcriptomes of Pyronema confluens: a window into fungal evolution.</title>
        <authorList>
            <person name="Traeger S."/>
            <person name="Altegoer F."/>
            <person name="Freitag M."/>
            <person name="Gabaldon T."/>
            <person name="Kempken F."/>
            <person name="Kumar A."/>
            <person name="Marcet-Houben M."/>
            <person name="Poggeler S."/>
            <person name="Stajich J.E."/>
            <person name="Nowrousian M."/>
        </authorList>
    </citation>
    <scope>NUCLEOTIDE SEQUENCE [LARGE SCALE GENOMIC DNA]</scope>
    <source>
        <strain evidence="3">CBS 100304</strain>
        <tissue evidence="2">Vegetative mycelium</tissue>
    </source>
</reference>
<organism evidence="2 3">
    <name type="scientific">Pyronema omphalodes (strain CBS 100304)</name>
    <name type="common">Pyronema confluens</name>
    <dbReference type="NCBI Taxonomy" id="1076935"/>
    <lineage>
        <taxon>Eukaryota</taxon>
        <taxon>Fungi</taxon>
        <taxon>Dikarya</taxon>
        <taxon>Ascomycota</taxon>
        <taxon>Pezizomycotina</taxon>
        <taxon>Pezizomycetes</taxon>
        <taxon>Pezizales</taxon>
        <taxon>Pyronemataceae</taxon>
        <taxon>Pyronema</taxon>
    </lineage>
</organism>
<dbReference type="Proteomes" id="UP000018144">
    <property type="component" value="Unassembled WGS sequence"/>
</dbReference>
<sequence>MGCLKADASTQSNPRDSWKLMSPHNPKDTFACRRAVEFSIIKIRELILGGLKNRRKHPSIGDTVGVIGHEVTTRKRR</sequence>
<dbReference type="EMBL" id="HF935459">
    <property type="protein sequence ID" value="CCX30634.1"/>
    <property type="molecule type" value="Genomic_DNA"/>
</dbReference>
<accession>U4LES7</accession>
<feature type="region of interest" description="Disordered" evidence="1">
    <location>
        <begin position="1"/>
        <end position="24"/>
    </location>
</feature>
<proteinExistence type="predicted"/>
<keyword evidence="3" id="KW-1185">Reference proteome</keyword>
<protein>
    <submittedName>
        <fullName evidence="2">Uncharacterized protein</fullName>
    </submittedName>
</protein>